<protein>
    <submittedName>
        <fullName evidence="2">Uncharacterized protein</fullName>
    </submittedName>
</protein>
<evidence type="ECO:0000313" key="2">
    <source>
        <dbReference type="EMBL" id="KAF3808934.1"/>
    </source>
</evidence>
<comment type="caution">
    <text evidence="2">The sequence shown here is derived from an EMBL/GenBank/DDBJ whole genome shotgun (WGS) entry which is preliminary data.</text>
</comment>
<keyword evidence="1" id="KW-0472">Membrane</keyword>
<feature type="transmembrane region" description="Helical" evidence="1">
    <location>
        <begin position="203"/>
        <end position="226"/>
    </location>
</feature>
<proteinExistence type="predicted"/>
<reference evidence="2" key="1">
    <citation type="journal article" date="2020" name="Phytopathology">
        <title>Genome sequence and comparative analysis of Colletotrichum gloeosporioides isolated from Liriodendron leaves.</title>
        <authorList>
            <person name="Fu F.F."/>
            <person name="Hao Z."/>
            <person name="Wang P."/>
            <person name="Lu Y."/>
            <person name="Xue L.J."/>
            <person name="Wei G."/>
            <person name="Tian Y."/>
            <person name="Baishi H."/>
            <person name="Xu H."/>
            <person name="Shi J."/>
            <person name="Cheng T."/>
            <person name="Wang G."/>
            <person name="Yi Y."/>
            <person name="Chen J."/>
        </authorList>
    </citation>
    <scope>NUCLEOTIDE SEQUENCE</scope>
    <source>
        <strain evidence="2">Lc1</strain>
    </source>
</reference>
<dbReference type="GeneID" id="69018252"/>
<accession>A0A8H4CRZ3</accession>
<dbReference type="AlphaFoldDB" id="A0A8H4CRZ3"/>
<sequence>MRLASSLVSMTQIRTSEISRPADISLPFWQTHTALNDILAAGFSVDQNSAHCTGVIPPHLTISYLVMHHGYNVNWTSCLHQHLNISPEHRVISIFQHKIWLSAHSGIESQCFLPPTVIDEALDTLNLLFPLHDAGTKSFLDKQRQTFHNLILCRRTLKSNLSDYEHWGEQMQQLIRILDEPPVGFRQFLPRRDRPNLIESANFWIAGFVAFLAVISFVFGLIAVVYSKQSVEIAKESLELTKLQYLLSMAQACSDPNEARLLPTFCDQRK</sequence>
<dbReference type="EMBL" id="WVTB01000017">
    <property type="protein sequence ID" value="KAF3808934.1"/>
    <property type="molecule type" value="Genomic_DNA"/>
</dbReference>
<organism evidence="2 3">
    <name type="scientific">Colletotrichum gloeosporioides</name>
    <name type="common">Anthracnose fungus</name>
    <name type="synonym">Glomerella cingulata</name>
    <dbReference type="NCBI Taxonomy" id="474922"/>
    <lineage>
        <taxon>Eukaryota</taxon>
        <taxon>Fungi</taxon>
        <taxon>Dikarya</taxon>
        <taxon>Ascomycota</taxon>
        <taxon>Pezizomycotina</taxon>
        <taxon>Sordariomycetes</taxon>
        <taxon>Hypocreomycetidae</taxon>
        <taxon>Glomerellales</taxon>
        <taxon>Glomerellaceae</taxon>
        <taxon>Colletotrichum</taxon>
        <taxon>Colletotrichum gloeosporioides species complex</taxon>
    </lineage>
</organism>
<keyword evidence="1" id="KW-0812">Transmembrane</keyword>
<dbReference type="RefSeq" id="XP_045268093.1">
    <property type="nucleotide sequence ID" value="XM_045411035.1"/>
</dbReference>
<dbReference type="Proteomes" id="UP000613401">
    <property type="component" value="Unassembled WGS sequence"/>
</dbReference>
<evidence type="ECO:0000256" key="1">
    <source>
        <dbReference type="SAM" id="Phobius"/>
    </source>
</evidence>
<evidence type="ECO:0000313" key="3">
    <source>
        <dbReference type="Proteomes" id="UP000613401"/>
    </source>
</evidence>
<reference evidence="2" key="2">
    <citation type="submission" date="2020-03" db="EMBL/GenBank/DDBJ databases">
        <authorList>
            <person name="Fu F.-F."/>
            <person name="Chen J."/>
        </authorList>
    </citation>
    <scope>NUCLEOTIDE SEQUENCE</scope>
    <source>
        <strain evidence="2">Lc1</strain>
    </source>
</reference>
<name>A0A8H4CRZ3_COLGL</name>
<keyword evidence="3" id="KW-1185">Reference proteome</keyword>
<gene>
    <name evidence="2" type="ORF">GCG54_00011126</name>
</gene>
<keyword evidence="1" id="KW-1133">Transmembrane helix</keyword>